<dbReference type="InterPro" id="IPR036942">
    <property type="entry name" value="Beta-barrel_TonB_sf"/>
</dbReference>
<dbReference type="RefSeq" id="WP_341837964.1">
    <property type="nucleotide sequence ID" value="NZ_CP149822.1"/>
</dbReference>
<evidence type="ECO:0000256" key="1">
    <source>
        <dbReference type="ARBA" id="ARBA00004571"/>
    </source>
</evidence>
<dbReference type="InterPro" id="IPR037066">
    <property type="entry name" value="Plug_dom_sf"/>
</dbReference>
<feature type="domain" description="TonB-dependent receptor plug" evidence="8">
    <location>
        <begin position="233"/>
        <end position="363"/>
    </location>
</feature>
<dbReference type="InterPro" id="IPR012910">
    <property type="entry name" value="Plug_dom"/>
</dbReference>
<dbReference type="EMBL" id="CP149822">
    <property type="protein sequence ID" value="WZN43145.1"/>
    <property type="molecule type" value="Genomic_DNA"/>
</dbReference>
<dbReference type="SUPFAM" id="SSF56935">
    <property type="entry name" value="Porins"/>
    <property type="match status" value="1"/>
</dbReference>
<organism evidence="9 10">
    <name type="scientific">Chitinophaga pollutisoli</name>
    <dbReference type="NCBI Taxonomy" id="3133966"/>
    <lineage>
        <taxon>Bacteria</taxon>
        <taxon>Pseudomonadati</taxon>
        <taxon>Bacteroidota</taxon>
        <taxon>Chitinophagia</taxon>
        <taxon>Chitinophagales</taxon>
        <taxon>Chitinophagaceae</taxon>
        <taxon>Chitinophaga</taxon>
    </lineage>
</organism>
<reference evidence="10" key="1">
    <citation type="submission" date="2024-03" db="EMBL/GenBank/DDBJ databases">
        <title>Chitinophaga horti sp. nov., isolated from garden soil.</title>
        <authorList>
            <person name="Lee D.S."/>
            <person name="Han D.M."/>
            <person name="Baek J.H."/>
            <person name="Choi D.G."/>
            <person name="Jeon J.H."/>
            <person name="Jeon C.O."/>
        </authorList>
    </citation>
    <scope>NUCLEOTIDE SEQUENCE [LARGE SCALE GENOMIC DNA]</scope>
    <source>
        <strain evidence="10">GPA1</strain>
    </source>
</reference>
<keyword evidence="2 7" id="KW-0813">Transport</keyword>
<dbReference type="SUPFAM" id="SSF49464">
    <property type="entry name" value="Carboxypeptidase regulatory domain-like"/>
    <property type="match status" value="1"/>
</dbReference>
<dbReference type="Proteomes" id="UP001485459">
    <property type="component" value="Chromosome"/>
</dbReference>
<dbReference type="Pfam" id="PF07715">
    <property type="entry name" value="Plug"/>
    <property type="match status" value="1"/>
</dbReference>
<evidence type="ECO:0000313" key="9">
    <source>
        <dbReference type="EMBL" id="WZN43145.1"/>
    </source>
</evidence>
<keyword evidence="4 7" id="KW-0812">Transmembrane</keyword>
<dbReference type="InterPro" id="IPR023997">
    <property type="entry name" value="TonB-dep_OMP_SusC/RagA_CS"/>
</dbReference>
<dbReference type="PROSITE" id="PS52016">
    <property type="entry name" value="TONB_DEPENDENT_REC_3"/>
    <property type="match status" value="1"/>
</dbReference>
<evidence type="ECO:0000256" key="2">
    <source>
        <dbReference type="ARBA" id="ARBA00022448"/>
    </source>
</evidence>
<accession>A0ABZ2YV60</accession>
<keyword evidence="3 7" id="KW-1134">Transmembrane beta strand</keyword>
<gene>
    <name evidence="9" type="ORF">WJU16_08875</name>
</gene>
<keyword evidence="6 7" id="KW-0998">Cell outer membrane</keyword>
<comment type="subcellular location">
    <subcellularLocation>
        <location evidence="1 7">Cell outer membrane</location>
        <topology evidence="1 7">Multi-pass membrane protein</topology>
    </subcellularLocation>
</comment>
<keyword evidence="10" id="KW-1185">Reference proteome</keyword>
<dbReference type="NCBIfam" id="TIGR04057">
    <property type="entry name" value="SusC_RagA_signa"/>
    <property type="match status" value="1"/>
</dbReference>
<dbReference type="Gene3D" id="2.40.170.20">
    <property type="entry name" value="TonB-dependent receptor, beta-barrel domain"/>
    <property type="match status" value="1"/>
</dbReference>
<dbReference type="Gene3D" id="2.170.130.10">
    <property type="entry name" value="TonB-dependent receptor, plug domain"/>
    <property type="match status" value="1"/>
</dbReference>
<evidence type="ECO:0000256" key="6">
    <source>
        <dbReference type="ARBA" id="ARBA00023237"/>
    </source>
</evidence>
<protein>
    <submittedName>
        <fullName evidence="9">SusC/RagA family TonB-linked outer membrane protein</fullName>
    </submittedName>
</protein>
<dbReference type="InterPro" id="IPR023996">
    <property type="entry name" value="TonB-dep_OMP_SusC/RagA"/>
</dbReference>
<sequence>MMKRKDFIFLRKGGALHARWFTMLLAGLLLVAGNGFGQQKDGLGQKITYKASKAALSAVLKDVRKKTNVRFSYNSELVGRQQPVTVDVTAVPLRDFLQQVLGSCGLQFVEEMGVVIIYEKKEARTTAAEPQVPKQLSVLLRGQVTDPKGTPLPGVSIRGLASREMTTTSDEGMFVLFAQDKETVNFSLMGMKSFTYRVANATDRFLTFKMDTVVREIQEVVITGYQKIDPKLATGSYTRLKGSEVLQPGVANVGQMLQGKVPGLMVINNSGSVNAKPKMRIRGTSTLVGNASPLIVVDGMVRPDPVNIEASVLNNLLSADANANYELMGNAISGINVFDIESLTFLRDAAATAIYGTRAANGVIVITTKRGKVGPMQVNFNTIFSFQARPSYNNMRMMNSKERVELSRQLEADGTVFAPAYTGFRETYSYEGLRYALFNRSISQAEFNRRVAELETNNTDWFDVLYRNAIGSQNSLSFSGGAGKTTYYASVNYNRNNGAARLDGNTSYGAQMSVHTELGKRLSLDLTLNSAVSNATGYYGTTTNPQTYALQTSRSLRPDLFYPMSSYNNLAKADPNFLSNRGQPLYFNMLNELEHSVNTTSTRSTNLNLTVDYALGKRWKFLHMSSVSIAEASGFSAFDEHTYMAAKIRSWNLGETPPKTLFDHSSLPAGGIANVNQQSSTVWGMRNSLDYSVPLFNGRDQLNFTIGSELNSEKSDGHSVKEPGYFPDRGKTFFAGEMSRKAHARFSLSDGLKNTISGYGTLTYSLMNKYILRGDIRTDGSNRFGQYSNAKFLPNYSVSGRWNTYAEEWFPAGNLLSSFSLTASYGTQGNVVSAVGPNLVAYYETGNGYNPATLVPYMRIKSLPYPDLRWEKTRQLNIGVDMAFWNNRLRGGFNYYYKHSVDVIDKVDIDYEYGMEYMYRNGSELFNKGMELALSIDLIRKQDTRLTLSMNTSRNFNRKDRGNARTDINSFLNGTGHLPGKPISGFYSYIFDGLNPVNGVPMFKNLTVTEPAVKYSDPGQYLVYSGQMEPTLTLSVSPTLQYKSLSISTQFYAAMGNTRRLNPPFGRNFGQNGVPGSFINVPRDYMNRWRQPGDEAQTDIPSLIDNRTGFYYFVPYKGQQIAGLGYAAYRIEPLNAYELSDLLTGNGSYLRCKTVSAGYRIPQVMVRKMGVKNLSVSFTVNNVFVIASREMKGQDPETEGAGTTALPLTRQYAFGLNAGF</sequence>
<evidence type="ECO:0000256" key="7">
    <source>
        <dbReference type="PROSITE-ProRule" id="PRU01360"/>
    </source>
</evidence>
<proteinExistence type="inferred from homology"/>
<name>A0ABZ2YV60_9BACT</name>
<evidence type="ECO:0000256" key="3">
    <source>
        <dbReference type="ARBA" id="ARBA00022452"/>
    </source>
</evidence>
<dbReference type="InterPro" id="IPR008969">
    <property type="entry name" value="CarboxyPept-like_regulatory"/>
</dbReference>
<evidence type="ECO:0000313" key="10">
    <source>
        <dbReference type="Proteomes" id="UP001485459"/>
    </source>
</evidence>
<keyword evidence="5 7" id="KW-0472">Membrane</keyword>
<dbReference type="Pfam" id="PF13715">
    <property type="entry name" value="CarbopepD_reg_2"/>
    <property type="match status" value="1"/>
</dbReference>
<dbReference type="NCBIfam" id="TIGR04056">
    <property type="entry name" value="OMP_RagA_SusC"/>
    <property type="match status" value="1"/>
</dbReference>
<dbReference type="InterPro" id="IPR039426">
    <property type="entry name" value="TonB-dep_rcpt-like"/>
</dbReference>
<evidence type="ECO:0000259" key="8">
    <source>
        <dbReference type="Pfam" id="PF07715"/>
    </source>
</evidence>
<evidence type="ECO:0000256" key="5">
    <source>
        <dbReference type="ARBA" id="ARBA00023136"/>
    </source>
</evidence>
<evidence type="ECO:0000256" key="4">
    <source>
        <dbReference type="ARBA" id="ARBA00022692"/>
    </source>
</evidence>
<comment type="similarity">
    <text evidence="7">Belongs to the TonB-dependent receptor family.</text>
</comment>